<dbReference type="PANTHER" id="PTHR43445:SF5">
    <property type="entry name" value="UDP-N-ACETYLMURAMATE--L-ALANYL-GAMMA-D-GLUTAMYL-MESO-2,6-DIAMINOHEPTANDIOATE LIGASE"/>
    <property type="match status" value="1"/>
</dbReference>
<dbReference type="InterPro" id="IPR036615">
    <property type="entry name" value="Mur_ligase_C_dom_sf"/>
</dbReference>
<accession>A0A3B0Z673</accession>
<dbReference type="Gene3D" id="3.40.1190.10">
    <property type="entry name" value="Mur-like, catalytic domain"/>
    <property type="match status" value="1"/>
</dbReference>
<dbReference type="GO" id="GO:0016881">
    <property type="term" value="F:acid-amino acid ligase activity"/>
    <property type="evidence" value="ECO:0007669"/>
    <property type="project" value="InterPro"/>
</dbReference>
<dbReference type="InterPro" id="IPR013221">
    <property type="entry name" value="Mur_ligase_cen"/>
</dbReference>
<dbReference type="InterPro" id="IPR036565">
    <property type="entry name" value="Mur-like_cat_sf"/>
</dbReference>
<dbReference type="SUPFAM" id="SSF53623">
    <property type="entry name" value="MurD-like peptide ligases, catalytic domain"/>
    <property type="match status" value="1"/>
</dbReference>
<evidence type="ECO:0000259" key="2">
    <source>
        <dbReference type="Pfam" id="PF08245"/>
    </source>
</evidence>
<name>A0A3B0Z673_9ZZZZ</name>
<dbReference type="InterPro" id="IPR050061">
    <property type="entry name" value="MurCDEF_pg_biosynth"/>
</dbReference>
<dbReference type="EC" id="6.3.2.-" evidence="3"/>
<organism evidence="3">
    <name type="scientific">hydrothermal vent metagenome</name>
    <dbReference type="NCBI Taxonomy" id="652676"/>
    <lineage>
        <taxon>unclassified sequences</taxon>
        <taxon>metagenomes</taxon>
        <taxon>ecological metagenomes</taxon>
    </lineage>
</organism>
<dbReference type="Pfam" id="PF02875">
    <property type="entry name" value="Mur_ligase_C"/>
    <property type="match status" value="1"/>
</dbReference>
<reference evidence="3" key="1">
    <citation type="submission" date="2018-06" db="EMBL/GenBank/DDBJ databases">
        <authorList>
            <person name="Zhirakovskaya E."/>
        </authorList>
    </citation>
    <scope>NUCLEOTIDE SEQUENCE</scope>
</reference>
<dbReference type="Pfam" id="PF08245">
    <property type="entry name" value="Mur_ligase_M"/>
    <property type="match status" value="1"/>
</dbReference>
<feature type="non-terminal residue" evidence="3">
    <location>
        <position position="1"/>
    </location>
</feature>
<proteinExistence type="predicted"/>
<dbReference type="Gene3D" id="3.90.190.20">
    <property type="entry name" value="Mur ligase, C-terminal domain"/>
    <property type="match status" value="1"/>
</dbReference>
<evidence type="ECO:0000313" key="3">
    <source>
        <dbReference type="EMBL" id="VAW83062.1"/>
    </source>
</evidence>
<keyword evidence="3" id="KW-0436">Ligase</keyword>
<dbReference type="AlphaFoldDB" id="A0A3B0Z673"/>
<feature type="domain" description="Mur ligase C-terminal" evidence="1">
    <location>
        <begin position="118"/>
        <end position="239"/>
    </location>
</feature>
<feature type="domain" description="Mur ligase central" evidence="2">
    <location>
        <begin position="5"/>
        <end position="96"/>
    </location>
</feature>
<sequence>AIQRQFHHLVRIVPGNGLLVVNANDGNLAEVLAMGSWTPEETVSVGNFPARWQAGLLASDGSRFSVLLDGKSQGDVSWTQLGEHNVHNALSAIAAARHAGVPVVQSIEALGEFSGVKRRLEVRGEVAGITVYDDFAHHPTAIATTLQGLRQHADGRLLAIFEPRSNTMRMGVHRESLAEALSAADAVWLFEPDNLGWDLSEVSAQVRAPVNVAGDIDVLVNSVIATVQPGDRLIVMSNGSFDDVHNKLLAALGERYA</sequence>
<dbReference type="PANTHER" id="PTHR43445">
    <property type="entry name" value="UDP-N-ACETYLMURAMATE--L-ALANINE LIGASE-RELATED"/>
    <property type="match status" value="1"/>
</dbReference>
<evidence type="ECO:0000259" key="1">
    <source>
        <dbReference type="Pfam" id="PF02875"/>
    </source>
</evidence>
<dbReference type="InterPro" id="IPR004101">
    <property type="entry name" value="Mur_ligase_C"/>
</dbReference>
<dbReference type="SUPFAM" id="SSF53244">
    <property type="entry name" value="MurD-like peptide ligases, peptide-binding domain"/>
    <property type="match status" value="1"/>
</dbReference>
<protein>
    <submittedName>
        <fullName evidence="3">UDP-N-acetylmuramate:L-alanyl-gamma-D-glutamyl-meso-diaminopimelate ligase</fullName>
        <ecNumber evidence="3">6.3.2.-</ecNumber>
    </submittedName>
</protein>
<dbReference type="GO" id="GO:0005524">
    <property type="term" value="F:ATP binding"/>
    <property type="evidence" value="ECO:0007669"/>
    <property type="project" value="InterPro"/>
</dbReference>
<gene>
    <name evidence="3" type="ORF">MNBD_GAMMA14-412</name>
</gene>
<dbReference type="EMBL" id="UOFM01000510">
    <property type="protein sequence ID" value="VAW83062.1"/>
    <property type="molecule type" value="Genomic_DNA"/>
</dbReference>